<name>A0A5C8ZLW3_9ACTN</name>
<dbReference type="EMBL" id="VKAC01000001">
    <property type="protein sequence ID" value="TXR58139.1"/>
    <property type="molecule type" value="Genomic_DNA"/>
</dbReference>
<dbReference type="Proteomes" id="UP000321234">
    <property type="component" value="Unassembled WGS sequence"/>
</dbReference>
<evidence type="ECO:0000313" key="2">
    <source>
        <dbReference type="Proteomes" id="UP000321234"/>
    </source>
</evidence>
<comment type="caution">
    <text evidence="1">The sequence shown here is derived from an EMBL/GenBank/DDBJ whole genome shotgun (WGS) entry which is preliminary data.</text>
</comment>
<dbReference type="Pfam" id="PF09438">
    <property type="entry name" value="DUF2017"/>
    <property type="match status" value="1"/>
</dbReference>
<organism evidence="1 2">
    <name type="scientific">Quadrisphaera setariae</name>
    <dbReference type="NCBI Taxonomy" id="2593304"/>
    <lineage>
        <taxon>Bacteria</taxon>
        <taxon>Bacillati</taxon>
        <taxon>Actinomycetota</taxon>
        <taxon>Actinomycetes</taxon>
        <taxon>Kineosporiales</taxon>
        <taxon>Kineosporiaceae</taxon>
        <taxon>Quadrisphaera</taxon>
    </lineage>
</organism>
<sequence length="200" mass="21752">MGHLREGLLTVARRFESTRRGVTATLDDDERALLAGLLAEVAELLDDGSTPSADPLEALVGIGGPTTPPADPAVARLLPQGAKDDPDAAREFRRLTEKGLRARKREALERARATLARPGAFVLDPDEAHAWLVSLTDVRLVLAERLGLRADDDAELVLAEAASRDPEDPRVWMASVYDFLTWLQESLVSALTSRRGRAAR</sequence>
<protein>
    <submittedName>
        <fullName evidence="1">DUF2017 domain-containing protein</fullName>
    </submittedName>
</protein>
<gene>
    <name evidence="1" type="ORF">FMM08_02840</name>
</gene>
<evidence type="ECO:0000313" key="1">
    <source>
        <dbReference type="EMBL" id="TXR58139.1"/>
    </source>
</evidence>
<dbReference type="AlphaFoldDB" id="A0A5C8ZLW3"/>
<dbReference type="InterPro" id="IPR018561">
    <property type="entry name" value="AosR"/>
</dbReference>
<keyword evidence="2" id="KW-1185">Reference proteome</keyword>
<reference evidence="1 2" key="1">
    <citation type="submission" date="2019-07" db="EMBL/GenBank/DDBJ databases">
        <title>Quadrisphaera sp. strain DD2A genome sequencing and assembly.</title>
        <authorList>
            <person name="Kim I."/>
        </authorList>
    </citation>
    <scope>NUCLEOTIDE SEQUENCE [LARGE SCALE GENOMIC DNA]</scope>
    <source>
        <strain evidence="1 2">DD2A</strain>
    </source>
</reference>
<accession>A0A5C8ZLW3</accession>
<dbReference type="OrthoDB" id="3268479at2"/>
<proteinExistence type="predicted"/>